<proteinExistence type="predicted"/>
<evidence type="ECO:0000313" key="2">
    <source>
        <dbReference type="EMBL" id="SUN77410.1"/>
    </source>
</evidence>
<dbReference type="AlphaFoldDB" id="A0A380L1G0"/>
<organism evidence="2 3">
    <name type="scientific">Streptococcus massiliensis</name>
    <dbReference type="NCBI Taxonomy" id="313439"/>
    <lineage>
        <taxon>Bacteria</taxon>
        <taxon>Bacillati</taxon>
        <taxon>Bacillota</taxon>
        <taxon>Bacilli</taxon>
        <taxon>Lactobacillales</taxon>
        <taxon>Streptococcaceae</taxon>
        <taxon>Streptococcus</taxon>
    </lineage>
</organism>
<keyword evidence="1" id="KW-1133">Transmembrane helix</keyword>
<dbReference type="NCBIfam" id="TIGR02327">
    <property type="entry name" value="int_mem_ywzB"/>
    <property type="match status" value="1"/>
</dbReference>
<reference evidence="2" key="1">
    <citation type="submission" date="2018-06" db="EMBL/GenBank/DDBJ databases">
        <authorList>
            <consortium name="Pathogen Informatics"/>
            <person name="Doyle S."/>
        </authorList>
    </citation>
    <scope>NUCLEOTIDE SEQUENCE [LARGE SCALE GENOMIC DNA]</scope>
    <source>
        <strain evidence="2">NCTC13765</strain>
    </source>
</reference>
<name>A0A380L1G0_9STRE</name>
<dbReference type="Pfam" id="PF06612">
    <property type="entry name" value="DUF1146"/>
    <property type="match status" value="1"/>
</dbReference>
<accession>A0A380L1G0</accession>
<evidence type="ECO:0000313" key="3">
    <source>
        <dbReference type="Proteomes" id="UP000254634"/>
    </source>
</evidence>
<dbReference type="EMBL" id="UHFR01000005">
    <property type="protein sequence ID" value="SUN77410.1"/>
    <property type="molecule type" value="Genomic_DNA"/>
</dbReference>
<dbReference type="Proteomes" id="UP000254634">
    <property type="component" value="Unassembled WGS sequence"/>
</dbReference>
<gene>
    <name evidence="2" type="ORF">NCTC13765_01935</name>
</gene>
<dbReference type="STRING" id="1123307.GCA_000380065_00277"/>
<keyword evidence="1" id="KW-0472">Membrane</keyword>
<protein>
    <submittedName>
        <fullName evidence="2">Putative membrane associated protein</fullName>
    </submittedName>
</protein>
<keyword evidence="3" id="KW-1185">Reference proteome</keyword>
<feature type="transmembrane region" description="Helical" evidence="1">
    <location>
        <begin position="6"/>
        <end position="26"/>
    </location>
</feature>
<sequence>MEFMIQTIFTLSSHFFFIFISFQLFYKVVDWNRFFKVTGENERAIRLLMVFFSIALGYLVSSFFLTIWEASRSFFQGNF</sequence>
<feature type="transmembrane region" description="Helical" evidence="1">
    <location>
        <begin position="47"/>
        <end position="68"/>
    </location>
</feature>
<evidence type="ECO:0000256" key="1">
    <source>
        <dbReference type="SAM" id="Phobius"/>
    </source>
</evidence>
<dbReference type="InterPro" id="IPR009526">
    <property type="entry name" value="DUF1146"/>
</dbReference>
<keyword evidence="1" id="KW-0812">Transmembrane</keyword>